<dbReference type="InterPro" id="IPR038146">
    <property type="entry name" value="933W_put_Xis_sf"/>
</dbReference>
<name>A0A2T2XXG8_9ENTR</name>
<dbReference type="RefSeq" id="WP_106929934.1">
    <property type="nucleotide sequence ID" value="NZ_CABMMU010000021.1"/>
</dbReference>
<comment type="caution">
    <text evidence="1">The sequence shown here is derived from an EMBL/GenBank/DDBJ whole genome shotgun (WGS) entry which is preliminary data.</text>
</comment>
<evidence type="ECO:0000313" key="2">
    <source>
        <dbReference type="Proteomes" id="UP000240892"/>
    </source>
</evidence>
<protein>
    <submittedName>
        <fullName evidence="1">Excisionase</fullName>
    </submittedName>
</protein>
<reference evidence="1 2" key="1">
    <citation type="submission" date="2018-03" db="EMBL/GenBank/DDBJ databases">
        <title>First report of an OXA-48+CTX-M-M-producing Kluyvera ascorbata clone recovered from patients admitted in a University Hospital in Madrid, Spain.</title>
        <authorList>
            <person name="Hernandez-Garcia M."/>
            <person name="Leon-Sampedro R."/>
            <person name="Perez-Viso B."/>
            <person name="Morosini M.I."/>
            <person name="Lopez-Fresnena N."/>
            <person name="Coque T.M."/>
            <person name="Bonten M."/>
            <person name="Malhotra-Kumar S."/>
            <person name="Ruiz-Garbajosa P."/>
            <person name="Canton R."/>
        </authorList>
    </citation>
    <scope>NUCLEOTIDE SEQUENCE [LARGE SCALE GENOMIC DNA]</scope>
    <source>
        <strain evidence="1 2">KA2</strain>
    </source>
</reference>
<accession>A0A2T2XXG8</accession>
<gene>
    <name evidence="1" type="ORF">C8256_20335</name>
</gene>
<proteinExistence type="predicted"/>
<sequence length="81" mass="9317">MSDIIQLTPNKWVTETKLTEITGMKSGTIERARKKSWFAGREYMHVSPEGTPHKTSECMYNTEAINHWIERQASKQPGAHQ</sequence>
<dbReference type="AlphaFoldDB" id="A0A2T2XXG8"/>
<dbReference type="EMBL" id="PYHO01000021">
    <property type="protein sequence ID" value="PSR44908.1"/>
    <property type="molecule type" value="Genomic_DNA"/>
</dbReference>
<keyword evidence="2" id="KW-1185">Reference proteome</keyword>
<dbReference type="Pfam" id="PF06806">
    <property type="entry name" value="DUF1233"/>
    <property type="match status" value="1"/>
</dbReference>
<organism evidence="1 2">
    <name type="scientific">Kluyvera genomosp. 2</name>
    <dbReference type="NCBI Taxonomy" id="2774054"/>
    <lineage>
        <taxon>Bacteria</taxon>
        <taxon>Pseudomonadati</taxon>
        <taxon>Pseudomonadota</taxon>
        <taxon>Gammaproteobacteria</taxon>
        <taxon>Enterobacterales</taxon>
        <taxon>Enterobacteriaceae</taxon>
        <taxon>Kluyvera</taxon>
    </lineage>
</organism>
<evidence type="ECO:0000313" key="1">
    <source>
        <dbReference type="EMBL" id="PSR44908.1"/>
    </source>
</evidence>
<dbReference type="Proteomes" id="UP000240892">
    <property type="component" value="Unassembled WGS sequence"/>
</dbReference>
<dbReference type="Gene3D" id="1.10.1660.60">
    <property type="entry name" value="Putative excisionased domain DUF1233"/>
    <property type="match status" value="1"/>
</dbReference>
<dbReference type="InterPro" id="IPR009634">
    <property type="entry name" value="Put_exci"/>
</dbReference>